<dbReference type="SUPFAM" id="SSF52096">
    <property type="entry name" value="ClpP/crotonase"/>
    <property type="match status" value="1"/>
</dbReference>
<dbReference type="WBParaSite" id="ECPE_0000746301-mRNA-1">
    <property type="protein sequence ID" value="ECPE_0000746301-mRNA-1"/>
    <property type="gene ID" value="ECPE_0000746301"/>
</dbReference>
<dbReference type="InterPro" id="IPR029045">
    <property type="entry name" value="ClpP/crotonase-like_dom_sf"/>
</dbReference>
<dbReference type="Proteomes" id="UP000272942">
    <property type="component" value="Unassembled WGS sequence"/>
</dbReference>
<dbReference type="Gene3D" id="3.90.226.10">
    <property type="entry name" value="2-enoyl-CoA Hydratase, Chain A, domain 1"/>
    <property type="match status" value="1"/>
</dbReference>
<feature type="compositionally biased region" description="Basic residues" evidence="5">
    <location>
        <begin position="410"/>
        <end position="420"/>
    </location>
</feature>
<keyword evidence="3" id="KW-0156">Chromatin regulator</keyword>
<dbReference type="InterPro" id="IPR014748">
    <property type="entry name" value="Enoyl-CoA_hydra_C"/>
</dbReference>
<dbReference type="PANTHER" id="PTHR43684">
    <property type="match status" value="1"/>
</dbReference>
<keyword evidence="2" id="KW-0597">Phosphoprotein</keyword>
<feature type="region of interest" description="Disordered" evidence="5">
    <location>
        <begin position="293"/>
        <end position="315"/>
    </location>
</feature>
<dbReference type="CDD" id="cd06558">
    <property type="entry name" value="crotonase-like"/>
    <property type="match status" value="1"/>
</dbReference>
<gene>
    <name evidence="7" type="ORF">ECPE_LOCUS7447</name>
</gene>
<accession>A0A183AKG2</accession>
<comment type="subcellular location">
    <subcellularLocation>
        <location evidence="1">Nucleus</location>
    </subcellularLocation>
</comment>
<evidence type="ECO:0000256" key="4">
    <source>
        <dbReference type="ARBA" id="ARBA00023242"/>
    </source>
</evidence>
<dbReference type="InterPro" id="IPR051053">
    <property type="entry name" value="ECH/Chromodomain_protein"/>
</dbReference>
<dbReference type="AlphaFoldDB" id="A0A183AKG2"/>
<feature type="domain" description="SAMD1-like winged helix (WH)" evidence="6">
    <location>
        <begin position="326"/>
        <end position="385"/>
    </location>
</feature>
<reference evidence="7 8" key="2">
    <citation type="submission" date="2018-11" db="EMBL/GenBank/DDBJ databases">
        <authorList>
            <consortium name="Pathogen Informatics"/>
        </authorList>
    </citation>
    <scope>NUCLEOTIDE SEQUENCE [LARGE SCALE GENOMIC DNA]</scope>
    <source>
        <strain evidence="7 8">Egypt</strain>
    </source>
</reference>
<organism evidence="9">
    <name type="scientific">Echinostoma caproni</name>
    <dbReference type="NCBI Taxonomy" id="27848"/>
    <lineage>
        <taxon>Eukaryota</taxon>
        <taxon>Metazoa</taxon>
        <taxon>Spiralia</taxon>
        <taxon>Lophotrochozoa</taxon>
        <taxon>Platyhelminthes</taxon>
        <taxon>Trematoda</taxon>
        <taxon>Digenea</taxon>
        <taxon>Plagiorchiida</taxon>
        <taxon>Echinostomata</taxon>
        <taxon>Echinostomatoidea</taxon>
        <taxon>Echinostomatidae</taxon>
        <taxon>Echinostoma</taxon>
    </lineage>
</organism>
<keyword evidence="8" id="KW-1185">Reference proteome</keyword>
<evidence type="ECO:0000256" key="5">
    <source>
        <dbReference type="SAM" id="MobiDB-lite"/>
    </source>
</evidence>
<feature type="compositionally biased region" description="Low complexity" evidence="5">
    <location>
        <begin position="44"/>
        <end position="56"/>
    </location>
</feature>
<evidence type="ECO:0000256" key="3">
    <source>
        <dbReference type="ARBA" id="ARBA00022853"/>
    </source>
</evidence>
<feature type="compositionally biased region" description="Basic and acidic residues" evidence="5">
    <location>
        <begin position="20"/>
        <end position="43"/>
    </location>
</feature>
<dbReference type="Gene3D" id="1.10.12.10">
    <property type="entry name" value="Lyase 2-enoyl-coa Hydratase, Chain A, domain 2"/>
    <property type="match status" value="1"/>
</dbReference>
<feature type="compositionally biased region" description="Polar residues" evidence="5">
    <location>
        <begin position="71"/>
        <end position="81"/>
    </location>
</feature>
<dbReference type="InterPro" id="IPR001753">
    <property type="entry name" value="Enoyl-CoA_hydra/iso"/>
</dbReference>
<feature type="region of interest" description="Disordered" evidence="5">
    <location>
        <begin position="410"/>
        <end position="470"/>
    </location>
</feature>
<feature type="compositionally biased region" description="Low complexity" evidence="5">
    <location>
        <begin position="559"/>
        <end position="569"/>
    </location>
</feature>
<evidence type="ECO:0000256" key="1">
    <source>
        <dbReference type="ARBA" id="ARBA00004123"/>
    </source>
</evidence>
<name>A0A183AKG2_9TREM</name>
<dbReference type="EMBL" id="UZAN01044611">
    <property type="protein sequence ID" value="VDP81132.1"/>
    <property type="molecule type" value="Genomic_DNA"/>
</dbReference>
<feature type="compositionally biased region" description="Polar residues" evidence="5">
    <location>
        <begin position="265"/>
        <end position="281"/>
    </location>
</feature>
<evidence type="ECO:0000259" key="6">
    <source>
        <dbReference type="Pfam" id="PF21524"/>
    </source>
</evidence>
<dbReference type="Pfam" id="PF21524">
    <property type="entry name" value="SAMD1_WH"/>
    <property type="match status" value="1"/>
</dbReference>
<dbReference type="GO" id="GO:0005634">
    <property type="term" value="C:nucleus"/>
    <property type="evidence" value="ECO:0007669"/>
    <property type="project" value="UniProtKB-SubCell"/>
</dbReference>
<feature type="region of interest" description="Disordered" evidence="5">
    <location>
        <begin position="129"/>
        <end position="246"/>
    </location>
</feature>
<sequence length="907" mass="96902">MLRNKRRLTVPVAASHRIRMNRDASDTHEVSSTETDLKLKEADSSASSTRSQQPSRASKRTTDDKLLGSMSGRSHAQSTASGVTYTGSISVNYNCLIPADSMENALHYTSESLSPNTHRLESLIARASVDSAASTISTSTTSSGKARRSSKTPTSSSRPHSTGENETVQGKPNGIFTSAGKAKVESSANDTKLQLGASPRSTKSSTHNTGAQTKTNKGSAQTGKVTQSARARDDVTTENGVPDSGRKSVTIMLKTSPTHEFHSTKALQTQHSTCVTPNTRPQTKKVAEVVALHEKQESGSSQSTADLASNYNTTSVTPSETAIAEVLTIVSHLKDLRRRPIQSAIIDLGQRNHNLSENEVLSALNTLVSRGQLNEVAFSDGISYRFGPPIVARGDLSHPNTLSAKIKAKYASKIKRKRGQKVPSAPPGSKRSSSSAEVHGTAAKKTKANSTVSNSTPAHPTHGPWATPANQSWPAYQSTFGRVLKPTAVRAIAFSQLLRNGSLANQSLDAPNSDKGNGAVLSAIRLSHTAESGSTTVQDNSTDPGSVLHSTGPPANGVSSTSRRSSSRQSDTVYKFKSILVKRNVDGGFTEIWLQSPGSLLKNAFTIQVLEELTAALNQAVFDASRLVMICGMGTVFSAGIDLTVLTGPLPCRSMSANSLHSHSNSASAPWDQAHTVPSAHQCYCASQSTSSTGNCNKFVHSNSATCAHNSSNRPVNPNISCTDQSVCQRLGSTLRAFLLALVAFPKPVVVGVNGPAMGLAVAMLPLCDLVYVSDAATFQIPYTKLCQIPEGGASFTLASLVGLPLANDLLLTGRKLSAREALQRGLASDLLYPKCFKEELVMRCRKLAASSPMALEMTKCILRMQHRERIEFVINTECRKLIELWQTLEFRSSALEFLLKDMGDFL</sequence>
<dbReference type="InterPro" id="IPR048589">
    <property type="entry name" value="SAMD1-like_WH"/>
</dbReference>
<feature type="region of interest" description="Disordered" evidence="5">
    <location>
        <begin position="1"/>
        <end position="81"/>
    </location>
</feature>
<dbReference type="GO" id="GO:0006325">
    <property type="term" value="P:chromatin organization"/>
    <property type="evidence" value="ECO:0007669"/>
    <property type="project" value="UniProtKB-KW"/>
</dbReference>
<feature type="compositionally biased region" description="Polar residues" evidence="5">
    <location>
        <begin position="199"/>
        <end position="229"/>
    </location>
</feature>
<dbReference type="OrthoDB" id="409763at2759"/>
<feature type="compositionally biased region" description="Low complexity" evidence="5">
    <location>
        <begin position="129"/>
        <end position="144"/>
    </location>
</feature>
<feature type="compositionally biased region" description="Polar residues" evidence="5">
    <location>
        <begin position="530"/>
        <end position="544"/>
    </location>
</feature>
<reference evidence="9" key="1">
    <citation type="submission" date="2016-06" db="UniProtKB">
        <authorList>
            <consortium name="WormBaseParasite"/>
        </authorList>
    </citation>
    <scope>IDENTIFICATION</scope>
</reference>
<feature type="region of interest" description="Disordered" evidence="5">
    <location>
        <begin position="530"/>
        <end position="569"/>
    </location>
</feature>
<evidence type="ECO:0000313" key="8">
    <source>
        <dbReference type="Proteomes" id="UP000272942"/>
    </source>
</evidence>
<dbReference type="Pfam" id="PF00378">
    <property type="entry name" value="ECH_1"/>
    <property type="match status" value="1"/>
</dbReference>
<feature type="compositionally biased region" description="Polar residues" evidence="5">
    <location>
        <begin position="448"/>
        <end position="458"/>
    </location>
</feature>
<dbReference type="PANTHER" id="PTHR43684:SF11">
    <property type="entry name" value="CHROMO DOMAIN-CONTAINING PROTEIN"/>
    <property type="match status" value="1"/>
</dbReference>
<proteinExistence type="predicted"/>
<evidence type="ECO:0000256" key="2">
    <source>
        <dbReference type="ARBA" id="ARBA00022553"/>
    </source>
</evidence>
<evidence type="ECO:0000313" key="9">
    <source>
        <dbReference type="WBParaSite" id="ECPE_0000746301-mRNA-1"/>
    </source>
</evidence>
<feature type="compositionally biased region" description="Low complexity" evidence="5">
    <location>
        <begin position="151"/>
        <end position="162"/>
    </location>
</feature>
<feature type="compositionally biased region" description="Polar residues" evidence="5">
    <location>
        <begin position="298"/>
        <end position="315"/>
    </location>
</feature>
<feature type="region of interest" description="Disordered" evidence="5">
    <location>
        <begin position="259"/>
        <end position="281"/>
    </location>
</feature>
<protein>
    <submittedName>
        <fullName evidence="9">H15 domain-containing protein</fullName>
    </submittedName>
</protein>
<evidence type="ECO:0000313" key="7">
    <source>
        <dbReference type="EMBL" id="VDP81132.1"/>
    </source>
</evidence>
<keyword evidence="4" id="KW-0539">Nucleus</keyword>
<dbReference type="GO" id="GO:0003677">
    <property type="term" value="F:DNA binding"/>
    <property type="evidence" value="ECO:0007669"/>
    <property type="project" value="InterPro"/>
</dbReference>